<dbReference type="PRINTS" id="PR00081">
    <property type="entry name" value="GDHRDH"/>
</dbReference>
<dbReference type="GO" id="GO:0016491">
    <property type="term" value="F:oxidoreductase activity"/>
    <property type="evidence" value="ECO:0007669"/>
    <property type="project" value="UniProtKB-KW"/>
</dbReference>
<dbReference type="PANTHER" id="PTHR43544">
    <property type="entry name" value="SHORT-CHAIN DEHYDROGENASE/REDUCTASE"/>
    <property type="match status" value="1"/>
</dbReference>
<dbReference type="InterPro" id="IPR002347">
    <property type="entry name" value="SDR_fam"/>
</dbReference>
<comment type="similarity">
    <text evidence="1">Belongs to the short-chain dehydrogenases/reductases (SDR) family.</text>
</comment>
<dbReference type="EMBL" id="RYZI01000130">
    <property type="protein sequence ID" value="RWA10026.1"/>
    <property type="molecule type" value="Genomic_DNA"/>
</dbReference>
<feature type="non-terminal residue" evidence="4">
    <location>
        <position position="198"/>
    </location>
</feature>
<evidence type="ECO:0000256" key="3">
    <source>
        <dbReference type="ARBA" id="ARBA00023002"/>
    </source>
</evidence>
<dbReference type="Proteomes" id="UP000286045">
    <property type="component" value="Unassembled WGS sequence"/>
</dbReference>
<dbReference type="GO" id="GO:0005737">
    <property type="term" value="C:cytoplasm"/>
    <property type="evidence" value="ECO:0007669"/>
    <property type="project" value="TreeGrafter"/>
</dbReference>
<evidence type="ECO:0000256" key="2">
    <source>
        <dbReference type="ARBA" id="ARBA00022857"/>
    </source>
</evidence>
<reference evidence="4 5" key="1">
    <citation type="submission" date="2018-12" db="EMBL/GenBank/DDBJ databases">
        <title>Draft genome sequence of Xylaria grammica IHI A82.</title>
        <authorList>
            <person name="Buettner E."/>
            <person name="Kellner H."/>
        </authorList>
    </citation>
    <scope>NUCLEOTIDE SEQUENCE [LARGE SCALE GENOMIC DNA]</scope>
    <source>
        <strain evidence="4 5">IHI A82</strain>
    </source>
</reference>
<evidence type="ECO:0000313" key="5">
    <source>
        <dbReference type="Proteomes" id="UP000286045"/>
    </source>
</evidence>
<dbReference type="InterPro" id="IPR036291">
    <property type="entry name" value="NAD(P)-bd_dom_sf"/>
</dbReference>
<dbReference type="AlphaFoldDB" id="A0A439D6K2"/>
<keyword evidence="2" id="KW-0521">NADP</keyword>
<evidence type="ECO:0000256" key="1">
    <source>
        <dbReference type="ARBA" id="ARBA00006484"/>
    </source>
</evidence>
<dbReference type="Gene3D" id="3.40.50.720">
    <property type="entry name" value="NAD(P)-binding Rossmann-like Domain"/>
    <property type="match status" value="1"/>
</dbReference>
<gene>
    <name evidence="4" type="ORF">EKO27_g5069</name>
</gene>
<accession>A0A439D6K2</accession>
<dbReference type="SUPFAM" id="SSF51735">
    <property type="entry name" value="NAD(P)-binding Rossmann-fold domains"/>
    <property type="match status" value="1"/>
</dbReference>
<keyword evidence="5" id="KW-1185">Reference proteome</keyword>
<name>A0A439D6K2_9PEZI</name>
<keyword evidence="3" id="KW-0560">Oxidoreductase</keyword>
<protein>
    <submittedName>
        <fullName evidence="4">Uncharacterized protein</fullName>
    </submittedName>
</protein>
<organism evidence="4 5">
    <name type="scientific">Xylaria grammica</name>
    <dbReference type="NCBI Taxonomy" id="363999"/>
    <lineage>
        <taxon>Eukaryota</taxon>
        <taxon>Fungi</taxon>
        <taxon>Dikarya</taxon>
        <taxon>Ascomycota</taxon>
        <taxon>Pezizomycotina</taxon>
        <taxon>Sordariomycetes</taxon>
        <taxon>Xylariomycetidae</taxon>
        <taxon>Xylariales</taxon>
        <taxon>Xylariaceae</taxon>
        <taxon>Xylaria</taxon>
    </lineage>
</organism>
<evidence type="ECO:0000313" key="4">
    <source>
        <dbReference type="EMBL" id="RWA10026.1"/>
    </source>
</evidence>
<sequence length="198" mass="20911">MSPTTVLITGANRGLGRALAEAYLSRPDHVVIGSVRDESSESAASLKAFKAASGSRVIVVKIANDSDTDPAAAVETIKAAGVSSLDIVIANSGITGHFSRLEGVNINDFKEFFEVNTYSVMRLFIAVYPLLKAAADAKGPGSPKFIAISTVASRIAKLEENVPFLLGSYGASKAAVNYIVRRAHAENDWLQAFLLEPG</sequence>
<dbReference type="Pfam" id="PF00106">
    <property type="entry name" value="adh_short"/>
    <property type="match status" value="1"/>
</dbReference>
<proteinExistence type="inferred from homology"/>
<dbReference type="PANTHER" id="PTHR43544:SF7">
    <property type="entry name" value="NADB-LER2"/>
    <property type="match status" value="1"/>
</dbReference>
<dbReference type="InterPro" id="IPR051468">
    <property type="entry name" value="Fungal_SecMetab_SDRs"/>
</dbReference>
<comment type="caution">
    <text evidence="4">The sequence shown here is derived from an EMBL/GenBank/DDBJ whole genome shotgun (WGS) entry which is preliminary data.</text>
</comment>